<dbReference type="RefSeq" id="WP_106300022.1">
    <property type="nucleotide sequence ID" value="NZ_PVWO01000017.1"/>
</dbReference>
<keyword evidence="2" id="KW-1277">Toxin-antitoxin system</keyword>
<accession>A0A2T1GM78</accession>
<evidence type="ECO:0000313" key="4">
    <source>
        <dbReference type="Proteomes" id="UP000238937"/>
    </source>
</evidence>
<gene>
    <name evidence="3" type="ORF">C7B77_02585</name>
</gene>
<dbReference type="Pfam" id="PF02452">
    <property type="entry name" value="PemK_toxin"/>
    <property type="match status" value="1"/>
</dbReference>
<dbReference type="GO" id="GO:0003677">
    <property type="term" value="F:DNA binding"/>
    <property type="evidence" value="ECO:0007669"/>
    <property type="project" value="InterPro"/>
</dbReference>
<dbReference type="Proteomes" id="UP000238937">
    <property type="component" value="Unassembled WGS sequence"/>
</dbReference>
<dbReference type="SUPFAM" id="SSF50118">
    <property type="entry name" value="Cell growth inhibitor/plasmid maintenance toxic component"/>
    <property type="match status" value="1"/>
</dbReference>
<proteinExistence type="inferred from homology"/>
<organism evidence="3 4">
    <name type="scientific">Chamaesiphon polymorphus CCALA 037</name>
    <dbReference type="NCBI Taxonomy" id="2107692"/>
    <lineage>
        <taxon>Bacteria</taxon>
        <taxon>Bacillati</taxon>
        <taxon>Cyanobacteriota</taxon>
        <taxon>Cyanophyceae</taxon>
        <taxon>Gomontiellales</taxon>
        <taxon>Chamaesiphonaceae</taxon>
        <taxon>Chamaesiphon</taxon>
    </lineage>
</organism>
<protein>
    <submittedName>
        <fullName evidence="3">Transcriptional regulator</fullName>
    </submittedName>
</protein>
<reference evidence="3 4" key="1">
    <citation type="submission" date="2018-03" db="EMBL/GenBank/DDBJ databases">
        <title>The ancient ancestry and fast evolution of plastids.</title>
        <authorList>
            <person name="Moore K.R."/>
            <person name="Magnabosco C."/>
            <person name="Momper L."/>
            <person name="Gold D.A."/>
            <person name="Bosak T."/>
            <person name="Fournier G.P."/>
        </authorList>
    </citation>
    <scope>NUCLEOTIDE SEQUENCE [LARGE SCALE GENOMIC DNA]</scope>
    <source>
        <strain evidence="3 4">CCALA 037</strain>
    </source>
</reference>
<dbReference type="EMBL" id="PVWO01000017">
    <property type="protein sequence ID" value="PSB59003.1"/>
    <property type="molecule type" value="Genomic_DNA"/>
</dbReference>
<dbReference type="InterPro" id="IPR003477">
    <property type="entry name" value="PemK-like"/>
</dbReference>
<dbReference type="OrthoDB" id="495333at2"/>
<keyword evidence="4" id="KW-1185">Reference proteome</keyword>
<evidence type="ECO:0000313" key="3">
    <source>
        <dbReference type="EMBL" id="PSB59003.1"/>
    </source>
</evidence>
<dbReference type="AlphaFoldDB" id="A0A2T1GM78"/>
<dbReference type="Gene3D" id="2.30.30.110">
    <property type="match status" value="1"/>
</dbReference>
<sequence length="121" mass="13824">MKEGEIVLAVLPQVDREQKPRPVLILRKMPNGDFLVCAISTQLNKYIPDFDEIIRADDLEFAATGLKKESLVRLSFLHVIPRDELRRSIGCISDRVYQKLLLNLSRYIGSSLKENDEIVGK</sequence>
<dbReference type="InterPro" id="IPR011067">
    <property type="entry name" value="Plasmid_toxin/cell-grow_inhib"/>
</dbReference>
<evidence type="ECO:0000256" key="2">
    <source>
        <dbReference type="ARBA" id="ARBA00022649"/>
    </source>
</evidence>
<evidence type="ECO:0000256" key="1">
    <source>
        <dbReference type="ARBA" id="ARBA00007521"/>
    </source>
</evidence>
<comment type="similarity">
    <text evidence="1">Belongs to the PemK/MazF family.</text>
</comment>
<name>A0A2T1GM78_9CYAN</name>
<comment type="caution">
    <text evidence="3">The sequence shown here is derived from an EMBL/GenBank/DDBJ whole genome shotgun (WGS) entry which is preliminary data.</text>
</comment>